<evidence type="ECO:0000256" key="3">
    <source>
        <dbReference type="SAM" id="MobiDB-lite"/>
    </source>
</evidence>
<evidence type="ECO:0000259" key="5">
    <source>
        <dbReference type="PROSITE" id="PS50983"/>
    </source>
</evidence>
<protein>
    <submittedName>
        <fullName evidence="6">ABC-type Fe3+-hydroxamate transport system, periplasmic binding protein</fullName>
    </submittedName>
</protein>
<comment type="similarity">
    <text evidence="1">Belongs to the bacterial solute-binding protein 8 family.</text>
</comment>
<name>A0A075R7B9_BRELA</name>
<evidence type="ECO:0000313" key="7">
    <source>
        <dbReference type="Proteomes" id="UP000005850"/>
    </source>
</evidence>
<dbReference type="HOGENOM" id="CLU_038034_2_5_9"/>
<feature type="chain" id="PRO_5038923234" evidence="4">
    <location>
        <begin position="25"/>
        <end position="334"/>
    </location>
</feature>
<dbReference type="InterPro" id="IPR002491">
    <property type="entry name" value="ABC_transptr_periplasmic_BD"/>
</dbReference>
<accession>A0A075R7B9</accession>
<dbReference type="InterPro" id="IPR054828">
    <property type="entry name" value="Vit_B12_bind_prot"/>
</dbReference>
<feature type="domain" description="Fe/B12 periplasmic-binding" evidence="5">
    <location>
        <begin position="80"/>
        <end position="332"/>
    </location>
</feature>
<dbReference type="Proteomes" id="UP000005850">
    <property type="component" value="Chromosome"/>
</dbReference>
<feature type="region of interest" description="Disordered" evidence="3">
    <location>
        <begin position="26"/>
        <end position="50"/>
    </location>
</feature>
<dbReference type="PANTHER" id="PTHR30535:SF34">
    <property type="entry name" value="MOLYBDATE-BINDING PROTEIN MOLA"/>
    <property type="match status" value="1"/>
</dbReference>
<gene>
    <name evidence="6" type="ORF">BRLA_c011500</name>
</gene>
<dbReference type="SUPFAM" id="SSF53807">
    <property type="entry name" value="Helical backbone' metal receptor"/>
    <property type="match status" value="1"/>
</dbReference>
<dbReference type="GO" id="GO:0071281">
    <property type="term" value="P:cellular response to iron ion"/>
    <property type="evidence" value="ECO:0007669"/>
    <property type="project" value="TreeGrafter"/>
</dbReference>
<dbReference type="PROSITE" id="PS50983">
    <property type="entry name" value="FE_B12_PBP"/>
    <property type="match status" value="1"/>
</dbReference>
<dbReference type="InterPro" id="IPR050902">
    <property type="entry name" value="ABC_Transporter_SBP"/>
</dbReference>
<feature type="signal peptide" evidence="4">
    <location>
        <begin position="1"/>
        <end position="24"/>
    </location>
</feature>
<sequence>MNKMKHRLTALLTVCLAVSLTACSGETTPKEGVQPSPSQNQATDSAADHQASDVSLKTIYPLKVKDVTGEEFIFEKAPERIVSVSPAETETLFALGLEQQIMGVSDYDDYPASTKDKPKMGSIMAPNVESILAAKPDIVFTGISMKEETVKKFRELGVKIFKVEPKTYDDVIANIELYGKITDHQAEAKKAVDELQKTLDEVLAVVKPINQKKKVYLEFSPGWTVGSGEFLNQMIELAGGINVAGDTKGWVQINEETIIKQNPDVILYTQGVVDSKTNQFLEDIIRSRKGWSGIEAIKNNTVVGLDQNIISRPGPRLAQGLKEMAKAIYPDKFK</sequence>
<dbReference type="Gene3D" id="3.40.50.1980">
    <property type="entry name" value="Nitrogenase molybdenum iron protein domain"/>
    <property type="match status" value="2"/>
</dbReference>
<reference evidence="6 7" key="1">
    <citation type="journal article" date="2011" name="J. Bacteriol.">
        <title>Genome sequence of Brevibacillus laterosporus LMG 15441, a pathogen of invertebrates.</title>
        <authorList>
            <person name="Djukic M."/>
            <person name="Poehlein A."/>
            <person name="Thurmer A."/>
            <person name="Daniel R."/>
        </authorList>
    </citation>
    <scope>NUCLEOTIDE SEQUENCE [LARGE SCALE GENOMIC DNA]</scope>
    <source>
        <strain evidence="6 7">LMG 15441</strain>
    </source>
</reference>
<dbReference type="PANTHER" id="PTHR30535">
    <property type="entry name" value="VITAMIN B12-BINDING PROTEIN"/>
    <property type="match status" value="1"/>
</dbReference>
<organism evidence="6 7">
    <name type="scientific">Brevibacillus laterosporus LMG 15441</name>
    <dbReference type="NCBI Taxonomy" id="1042163"/>
    <lineage>
        <taxon>Bacteria</taxon>
        <taxon>Bacillati</taxon>
        <taxon>Bacillota</taxon>
        <taxon>Bacilli</taxon>
        <taxon>Bacillales</taxon>
        <taxon>Paenibacillaceae</taxon>
        <taxon>Brevibacillus</taxon>
    </lineage>
</organism>
<dbReference type="CDD" id="cd01143">
    <property type="entry name" value="YvrC"/>
    <property type="match status" value="1"/>
</dbReference>
<evidence type="ECO:0000256" key="2">
    <source>
        <dbReference type="ARBA" id="ARBA00022729"/>
    </source>
</evidence>
<dbReference type="eggNOG" id="COG0614">
    <property type="taxonomic scope" value="Bacteria"/>
</dbReference>
<evidence type="ECO:0000256" key="4">
    <source>
        <dbReference type="SAM" id="SignalP"/>
    </source>
</evidence>
<dbReference type="Pfam" id="PF01497">
    <property type="entry name" value="Peripla_BP_2"/>
    <property type="match status" value="1"/>
</dbReference>
<keyword evidence="2 4" id="KW-0732">Signal</keyword>
<proteinExistence type="inferred from homology"/>
<dbReference type="AlphaFoldDB" id="A0A075R7B9"/>
<dbReference type="PROSITE" id="PS51257">
    <property type="entry name" value="PROKAR_LIPOPROTEIN"/>
    <property type="match status" value="1"/>
</dbReference>
<dbReference type="EMBL" id="CP007806">
    <property type="protein sequence ID" value="AIG25490.1"/>
    <property type="molecule type" value="Genomic_DNA"/>
</dbReference>
<dbReference type="STRING" id="1042163.BRLA_c011500"/>
<evidence type="ECO:0000256" key="1">
    <source>
        <dbReference type="ARBA" id="ARBA00008814"/>
    </source>
</evidence>
<dbReference type="RefSeq" id="WP_003334968.1">
    <property type="nucleotide sequence ID" value="NZ_CP007806.1"/>
</dbReference>
<keyword evidence="7" id="KW-1185">Reference proteome</keyword>
<evidence type="ECO:0000313" key="6">
    <source>
        <dbReference type="EMBL" id="AIG25490.1"/>
    </source>
</evidence>
<dbReference type="KEGG" id="blr:BRLA_c011500"/>
<dbReference type="NCBIfam" id="NF038402">
    <property type="entry name" value="TroA_like"/>
    <property type="match status" value="1"/>
</dbReference>
<feature type="compositionally biased region" description="Polar residues" evidence="3">
    <location>
        <begin position="35"/>
        <end position="44"/>
    </location>
</feature>